<comment type="caution">
    <text evidence="1">The sequence shown here is derived from an EMBL/GenBank/DDBJ whole genome shotgun (WGS) entry which is preliminary data.</text>
</comment>
<proteinExistence type="predicted"/>
<dbReference type="AlphaFoldDB" id="A0A375C8R5"/>
<dbReference type="EMBL" id="OFSN01000015">
    <property type="protein sequence ID" value="SOY65610.1"/>
    <property type="molecule type" value="Genomic_DNA"/>
</dbReference>
<protein>
    <submittedName>
        <fullName evidence="1">Restriction alleviation and modification enhancement protein</fullName>
    </submittedName>
</protein>
<dbReference type="InterPro" id="IPR019908">
    <property type="entry name" value="Toxin_RalR"/>
</dbReference>
<dbReference type="Pfam" id="PF14354">
    <property type="entry name" value="Lar_restr_allev"/>
    <property type="match status" value="1"/>
</dbReference>
<sequence>MSAELKPCPFCGSSPEVTTTMDEDIWSHNTVPWTRVECSQCEIGTGFRCEGFEPSAIEAWNQRAGETQ</sequence>
<organism evidence="1">
    <name type="scientific">Cupriavidus taiwanensis</name>
    <dbReference type="NCBI Taxonomy" id="164546"/>
    <lineage>
        <taxon>Bacteria</taxon>
        <taxon>Pseudomonadati</taxon>
        <taxon>Pseudomonadota</taxon>
        <taxon>Betaproteobacteria</taxon>
        <taxon>Burkholderiales</taxon>
        <taxon>Burkholderiaceae</taxon>
        <taxon>Cupriavidus</taxon>
    </lineage>
</organism>
<dbReference type="Proteomes" id="UP000257016">
    <property type="component" value="Unassembled WGS sequence"/>
</dbReference>
<evidence type="ECO:0000313" key="1">
    <source>
        <dbReference type="EMBL" id="SOY65610.1"/>
    </source>
</evidence>
<reference evidence="1" key="1">
    <citation type="submission" date="2018-01" db="EMBL/GenBank/DDBJ databases">
        <authorList>
            <person name="Clerissi C."/>
        </authorList>
    </citation>
    <scope>NUCLEOTIDE SEQUENCE</scope>
    <source>
        <strain evidence="1">Cupriavidus taiwanensis LMG 19430</strain>
    </source>
</reference>
<gene>
    <name evidence="1" type="ORF">CBM2586_B10205</name>
</gene>
<accession>A0A375C8R5</accession>
<name>A0A375C8R5_9BURK</name>
<dbReference type="NCBIfam" id="TIGR03655">
    <property type="entry name" value="anti_R_Lar"/>
    <property type="match status" value="1"/>
</dbReference>